<sequence length="242" mass="26027">MQLYPAIDIRGGQCVRLTQGLFDQAKVYAADPAEVAKLWKSQGASWLHLVDLDGALAGRSVNEGVIQRIIRETDLPVELGGGIRTLEAAGRMLDLGVSRVIIGTKAAKEPEFMKELVDRFGPEAIVAGVDAKNGQVAVEGWETLSSRTALSLCMTMKEMGIRHIVYTDISRDGTLTGPNVEATRELTQKTGLDVIASGGVSSMEDLRSLSEAGIRGAIIGKALYEKKIRLSEAIEAFEGRSL</sequence>
<evidence type="ECO:0000256" key="10">
    <source>
        <dbReference type="ARBA" id="ARBA00023235"/>
    </source>
</evidence>
<dbReference type="Gene3D" id="3.20.20.70">
    <property type="entry name" value="Aldolase class I"/>
    <property type="match status" value="1"/>
</dbReference>
<dbReference type="InterPro" id="IPR006062">
    <property type="entry name" value="His_biosynth"/>
</dbReference>
<dbReference type="Proteomes" id="UP000886804">
    <property type="component" value="Unassembled WGS sequence"/>
</dbReference>
<dbReference type="NCBIfam" id="TIGR00007">
    <property type="entry name" value="1-(5-phosphoribosyl)-5-[(5-phosphoribosylamino)methylideneamino]imidazole-4-carboxamide isomerase"/>
    <property type="match status" value="1"/>
</dbReference>
<evidence type="ECO:0000313" key="16">
    <source>
        <dbReference type="Proteomes" id="UP000886804"/>
    </source>
</evidence>
<name>A0A9D2L7T0_9FIRM</name>
<comment type="caution">
    <text evidence="15">The sequence shown here is derived from an EMBL/GenBank/DDBJ whole genome shotgun (WGS) entry which is preliminary data.</text>
</comment>
<reference evidence="15" key="2">
    <citation type="submission" date="2021-04" db="EMBL/GenBank/DDBJ databases">
        <authorList>
            <person name="Gilroy R."/>
        </authorList>
    </citation>
    <scope>NUCLEOTIDE SEQUENCE</scope>
    <source>
        <strain evidence="15">CHK188-4685</strain>
    </source>
</reference>
<keyword evidence="9 12" id="KW-0368">Histidine biosynthesis</keyword>
<dbReference type="InterPro" id="IPR044524">
    <property type="entry name" value="Isoase_HisA-like"/>
</dbReference>
<accession>A0A9D2L7T0</accession>
<evidence type="ECO:0000256" key="3">
    <source>
        <dbReference type="ARBA" id="ARBA00005133"/>
    </source>
</evidence>
<keyword evidence="8 12" id="KW-0028">Amino-acid biosynthesis</keyword>
<feature type="active site" description="Proton acceptor" evidence="12">
    <location>
        <position position="8"/>
    </location>
</feature>
<dbReference type="InterPro" id="IPR006063">
    <property type="entry name" value="HisA_bact_arch"/>
</dbReference>
<comment type="catalytic activity">
    <reaction evidence="1 12 14">
        <text>1-(5-phospho-beta-D-ribosyl)-5-[(5-phospho-beta-D-ribosylamino)methylideneamino]imidazole-4-carboxamide = 5-[(5-phospho-1-deoxy-D-ribulos-1-ylimino)methylamino]-1-(5-phospho-beta-D-ribosyl)imidazole-4-carboxamide</text>
        <dbReference type="Rhea" id="RHEA:15469"/>
        <dbReference type="ChEBI" id="CHEBI:58435"/>
        <dbReference type="ChEBI" id="CHEBI:58525"/>
        <dbReference type="EC" id="5.3.1.16"/>
    </reaction>
</comment>
<evidence type="ECO:0000256" key="2">
    <source>
        <dbReference type="ARBA" id="ARBA00004496"/>
    </source>
</evidence>
<evidence type="ECO:0000256" key="7">
    <source>
        <dbReference type="ARBA" id="ARBA00022490"/>
    </source>
</evidence>
<dbReference type="InterPro" id="IPR023016">
    <property type="entry name" value="HisA/PriA"/>
</dbReference>
<evidence type="ECO:0000256" key="4">
    <source>
        <dbReference type="ARBA" id="ARBA00009667"/>
    </source>
</evidence>
<dbReference type="EMBL" id="DWYS01000084">
    <property type="protein sequence ID" value="HJB07589.1"/>
    <property type="molecule type" value="Genomic_DNA"/>
</dbReference>
<protein>
    <recommendedName>
        <fullName evidence="6 12">1-(5-phosphoribosyl)-5-[(5-phosphoribosylamino)methylideneamino] imidazole-4-carboxamide isomerase</fullName>
        <ecNumber evidence="5 12">5.3.1.16</ecNumber>
    </recommendedName>
    <alternativeName>
        <fullName evidence="11 12">Phosphoribosylformimino-5-aminoimidazole carboxamide ribotide isomerase</fullName>
    </alternativeName>
</protein>
<evidence type="ECO:0000313" key="15">
    <source>
        <dbReference type="EMBL" id="HJB07589.1"/>
    </source>
</evidence>
<evidence type="ECO:0000256" key="1">
    <source>
        <dbReference type="ARBA" id="ARBA00000901"/>
    </source>
</evidence>
<dbReference type="Pfam" id="PF00977">
    <property type="entry name" value="His_biosynth"/>
    <property type="match status" value="1"/>
</dbReference>
<dbReference type="EC" id="5.3.1.16" evidence="5 12"/>
<dbReference type="InterPro" id="IPR011060">
    <property type="entry name" value="RibuloseP-bd_barrel"/>
</dbReference>
<evidence type="ECO:0000256" key="13">
    <source>
        <dbReference type="RuleBase" id="RU003657"/>
    </source>
</evidence>
<dbReference type="GO" id="GO:0000105">
    <property type="term" value="P:L-histidine biosynthetic process"/>
    <property type="evidence" value="ECO:0007669"/>
    <property type="project" value="UniProtKB-UniRule"/>
</dbReference>
<dbReference type="NCBIfam" id="NF010112">
    <property type="entry name" value="PRK13585.1"/>
    <property type="match status" value="1"/>
</dbReference>
<dbReference type="GO" id="GO:0000162">
    <property type="term" value="P:L-tryptophan biosynthetic process"/>
    <property type="evidence" value="ECO:0007669"/>
    <property type="project" value="TreeGrafter"/>
</dbReference>
<evidence type="ECO:0000256" key="12">
    <source>
        <dbReference type="HAMAP-Rule" id="MF_01014"/>
    </source>
</evidence>
<dbReference type="HAMAP" id="MF_01014">
    <property type="entry name" value="HisA"/>
    <property type="match status" value="1"/>
</dbReference>
<dbReference type="AlphaFoldDB" id="A0A9D2L7T0"/>
<feature type="active site" description="Proton donor" evidence="12">
    <location>
        <position position="130"/>
    </location>
</feature>
<dbReference type="GO" id="GO:0005737">
    <property type="term" value="C:cytoplasm"/>
    <property type="evidence" value="ECO:0007669"/>
    <property type="project" value="UniProtKB-SubCell"/>
</dbReference>
<dbReference type="PANTHER" id="PTHR43090:SF2">
    <property type="entry name" value="1-(5-PHOSPHORIBOSYL)-5-[(5-PHOSPHORIBOSYLAMINO)METHYLIDENEAMINO] IMIDAZOLE-4-CARBOXAMIDE ISOMERASE"/>
    <property type="match status" value="1"/>
</dbReference>
<dbReference type="GO" id="GO:0003949">
    <property type="term" value="F:1-(5-phosphoribosyl)-5-[(5-phosphoribosylamino)methylideneamino]imidazole-4-carboxamide isomerase activity"/>
    <property type="evidence" value="ECO:0007669"/>
    <property type="project" value="UniProtKB-UniRule"/>
</dbReference>
<comment type="similarity">
    <text evidence="4 12 13">Belongs to the HisA/HisF family.</text>
</comment>
<evidence type="ECO:0000256" key="5">
    <source>
        <dbReference type="ARBA" id="ARBA00012550"/>
    </source>
</evidence>
<reference evidence="15" key="1">
    <citation type="journal article" date="2021" name="PeerJ">
        <title>Extensive microbial diversity within the chicken gut microbiome revealed by metagenomics and culture.</title>
        <authorList>
            <person name="Gilroy R."/>
            <person name="Ravi A."/>
            <person name="Getino M."/>
            <person name="Pursley I."/>
            <person name="Horton D.L."/>
            <person name="Alikhan N.F."/>
            <person name="Baker D."/>
            <person name="Gharbi K."/>
            <person name="Hall N."/>
            <person name="Watson M."/>
            <person name="Adriaenssens E.M."/>
            <person name="Foster-Nyarko E."/>
            <person name="Jarju S."/>
            <person name="Secka A."/>
            <person name="Antonio M."/>
            <person name="Oren A."/>
            <person name="Chaudhuri R.R."/>
            <person name="La Ragione R."/>
            <person name="Hildebrand F."/>
            <person name="Pallen M.J."/>
        </authorList>
    </citation>
    <scope>NUCLEOTIDE SEQUENCE</scope>
    <source>
        <strain evidence="15">CHK188-4685</strain>
    </source>
</reference>
<gene>
    <name evidence="12 15" type="primary">hisA</name>
    <name evidence="15" type="ORF">H9716_06940</name>
</gene>
<keyword evidence="10 12" id="KW-0413">Isomerase</keyword>
<comment type="subcellular location">
    <subcellularLocation>
        <location evidence="2 12 14">Cytoplasm</location>
    </subcellularLocation>
</comment>
<dbReference type="InterPro" id="IPR013785">
    <property type="entry name" value="Aldolase_TIM"/>
</dbReference>
<organism evidence="15 16">
    <name type="scientific">Candidatus Enterocloster faecavium</name>
    <dbReference type="NCBI Taxonomy" id="2838560"/>
    <lineage>
        <taxon>Bacteria</taxon>
        <taxon>Bacillati</taxon>
        <taxon>Bacillota</taxon>
        <taxon>Clostridia</taxon>
        <taxon>Lachnospirales</taxon>
        <taxon>Lachnospiraceae</taxon>
        <taxon>Enterocloster</taxon>
    </lineage>
</organism>
<evidence type="ECO:0000256" key="11">
    <source>
        <dbReference type="ARBA" id="ARBA00030547"/>
    </source>
</evidence>
<evidence type="ECO:0000256" key="6">
    <source>
        <dbReference type="ARBA" id="ARBA00018464"/>
    </source>
</evidence>
<evidence type="ECO:0000256" key="14">
    <source>
        <dbReference type="RuleBase" id="RU003658"/>
    </source>
</evidence>
<evidence type="ECO:0000256" key="8">
    <source>
        <dbReference type="ARBA" id="ARBA00022605"/>
    </source>
</evidence>
<proteinExistence type="inferred from homology"/>
<dbReference type="FunFam" id="3.20.20.70:FF:000009">
    <property type="entry name" value="1-(5-phosphoribosyl)-5-[(5-phosphoribosylamino)methylideneamino] imidazole-4-carboxamide isomerase"/>
    <property type="match status" value="1"/>
</dbReference>
<keyword evidence="7 12" id="KW-0963">Cytoplasm</keyword>
<comment type="pathway">
    <text evidence="3 12 14">Amino-acid biosynthesis; L-histidine biosynthesis; L-histidine from 5-phospho-alpha-D-ribose 1-diphosphate: step 4/9.</text>
</comment>
<dbReference type="SUPFAM" id="SSF51366">
    <property type="entry name" value="Ribulose-phoshate binding barrel"/>
    <property type="match status" value="1"/>
</dbReference>
<evidence type="ECO:0000256" key="9">
    <source>
        <dbReference type="ARBA" id="ARBA00023102"/>
    </source>
</evidence>
<dbReference type="PANTHER" id="PTHR43090">
    <property type="entry name" value="1-(5-PHOSPHORIBOSYL)-5-[(5-PHOSPHORIBOSYLAMINO)METHYLIDENEAMINO] IMIDAZOLE-4-CARBOXAMIDE ISOMERASE"/>
    <property type="match status" value="1"/>
</dbReference>
<dbReference type="CDD" id="cd04732">
    <property type="entry name" value="HisA"/>
    <property type="match status" value="1"/>
</dbReference>